<dbReference type="PROSITE" id="PS50943">
    <property type="entry name" value="HTH_CROC1"/>
    <property type="match status" value="1"/>
</dbReference>
<reference evidence="2 3" key="1">
    <citation type="submission" date="2016-10" db="EMBL/GenBank/DDBJ databases">
        <authorList>
            <person name="de Groot N.N."/>
        </authorList>
    </citation>
    <scope>NUCLEOTIDE SEQUENCE [LARGE SCALE GENOMIC DNA]</scope>
    <source>
        <strain evidence="2 3">DSM 43357</strain>
    </source>
</reference>
<dbReference type="InterPro" id="IPR043917">
    <property type="entry name" value="DUF5753"/>
</dbReference>
<feature type="domain" description="HTH cro/C1-type" evidence="1">
    <location>
        <begin position="21"/>
        <end position="75"/>
    </location>
</feature>
<proteinExistence type="predicted"/>
<sequence length="272" mass="30186">MPAARQLDPNESRTAAFGAELRRMREEARLTQAELGRRAGYSSSQIGAVEVGKRPPTEQFLTEVEKALGPGLRDLWSSLSRHRDTAPTWFAPWLQEEEQAQSLRTWQPLVVPGLLQTADYARALLESENGYDTERIDALVAARLARQKVLTRTHPPRYLVVLDEGVLSRPIGGPGVMREQLERLLEATRVPHITVQICPLGANPGLSGGIVIAKAPNGTRRTVYLETAAEPLVTSHAEVVEMVTMKLDAIRADALPQRASVEFIRKMVEKWT</sequence>
<dbReference type="CDD" id="cd00093">
    <property type="entry name" value="HTH_XRE"/>
    <property type="match status" value="1"/>
</dbReference>
<name>A0A1H8JRV4_9ACTN</name>
<dbReference type="Proteomes" id="UP000198953">
    <property type="component" value="Unassembled WGS sequence"/>
</dbReference>
<evidence type="ECO:0000259" key="1">
    <source>
        <dbReference type="PROSITE" id="PS50943"/>
    </source>
</evidence>
<protein>
    <submittedName>
        <fullName evidence="2">Helix-turn-helix domain-containing protein</fullName>
    </submittedName>
</protein>
<dbReference type="SUPFAM" id="SSF47413">
    <property type="entry name" value="lambda repressor-like DNA-binding domains"/>
    <property type="match status" value="1"/>
</dbReference>
<dbReference type="InterPro" id="IPR001387">
    <property type="entry name" value="Cro/C1-type_HTH"/>
</dbReference>
<dbReference type="Pfam" id="PF13560">
    <property type="entry name" value="HTH_31"/>
    <property type="match status" value="1"/>
</dbReference>
<dbReference type="RefSeq" id="WP_091106008.1">
    <property type="nucleotide sequence ID" value="NZ_FOBF01000040.1"/>
</dbReference>
<dbReference type="GO" id="GO:0003677">
    <property type="term" value="F:DNA binding"/>
    <property type="evidence" value="ECO:0007669"/>
    <property type="project" value="InterPro"/>
</dbReference>
<dbReference type="AlphaFoldDB" id="A0A1H8JRV4"/>
<organism evidence="2 3">
    <name type="scientific">Nonomuraea pusilla</name>
    <dbReference type="NCBI Taxonomy" id="46177"/>
    <lineage>
        <taxon>Bacteria</taxon>
        <taxon>Bacillati</taxon>
        <taxon>Actinomycetota</taxon>
        <taxon>Actinomycetes</taxon>
        <taxon>Streptosporangiales</taxon>
        <taxon>Streptosporangiaceae</taxon>
        <taxon>Nonomuraea</taxon>
    </lineage>
</organism>
<dbReference type="Gene3D" id="1.10.260.40">
    <property type="entry name" value="lambda repressor-like DNA-binding domains"/>
    <property type="match status" value="1"/>
</dbReference>
<dbReference type="Pfam" id="PF19054">
    <property type="entry name" value="DUF5753"/>
    <property type="match status" value="1"/>
</dbReference>
<evidence type="ECO:0000313" key="2">
    <source>
        <dbReference type="EMBL" id="SEN83301.1"/>
    </source>
</evidence>
<dbReference type="InterPro" id="IPR010982">
    <property type="entry name" value="Lambda_DNA-bd_dom_sf"/>
</dbReference>
<accession>A0A1H8JRV4</accession>
<dbReference type="OrthoDB" id="3469353at2"/>
<gene>
    <name evidence="2" type="ORF">SAMN05660976_08424</name>
</gene>
<keyword evidence="3" id="KW-1185">Reference proteome</keyword>
<evidence type="ECO:0000313" key="3">
    <source>
        <dbReference type="Proteomes" id="UP000198953"/>
    </source>
</evidence>
<dbReference type="EMBL" id="FOBF01000040">
    <property type="protein sequence ID" value="SEN83301.1"/>
    <property type="molecule type" value="Genomic_DNA"/>
</dbReference>
<dbReference type="STRING" id="46177.SAMN05660976_08424"/>
<dbReference type="SMART" id="SM00530">
    <property type="entry name" value="HTH_XRE"/>
    <property type="match status" value="1"/>
</dbReference>